<dbReference type="Gene3D" id="3.40.50.360">
    <property type="match status" value="1"/>
</dbReference>
<dbReference type="EMBL" id="CP044016">
    <property type="protein sequence ID" value="QES88002.1"/>
    <property type="molecule type" value="Genomic_DNA"/>
</dbReference>
<dbReference type="SUPFAM" id="SSF52218">
    <property type="entry name" value="Flavoproteins"/>
    <property type="match status" value="1"/>
</dbReference>
<evidence type="ECO:0000259" key="1">
    <source>
        <dbReference type="Pfam" id="PF03358"/>
    </source>
</evidence>
<feature type="domain" description="NADPH-dependent FMN reductase-like" evidence="1">
    <location>
        <begin position="1"/>
        <end position="146"/>
    </location>
</feature>
<organism evidence="2 3">
    <name type="scientific">Rhizosphaericola mali</name>
    <dbReference type="NCBI Taxonomy" id="2545455"/>
    <lineage>
        <taxon>Bacteria</taxon>
        <taxon>Pseudomonadati</taxon>
        <taxon>Bacteroidota</taxon>
        <taxon>Chitinophagia</taxon>
        <taxon>Chitinophagales</taxon>
        <taxon>Chitinophagaceae</taxon>
        <taxon>Rhizosphaericola</taxon>
    </lineage>
</organism>
<dbReference type="InterPro" id="IPR029039">
    <property type="entry name" value="Flavoprotein-like_sf"/>
</dbReference>
<sequence length="193" mass="21470">MKVLVFNGVGAEGKNGISTAGRISNFISKEFEKKGYQVQIFDVASSGIPLLDTELVSIPDAVINMAEAFQAADLHIWLAPMYHGSMPGAMKNCLDWLEITSKNPIPYLTNKLVGLICWADGAQAMMGINSMDNVAKSLRAWVLPYSIPIVKNDLFVEQSCSFSTIYQHKFEKMVTLMHDAKQFIHLERMPIVN</sequence>
<reference evidence="2 3" key="1">
    <citation type="submission" date="2019-09" db="EMBL/GenBank/DDBJ databases">
        <title>Complete genome sequence of Arachidicoccus sp. B3-10 isolated from apple orchard soil.</title>
        <authorList>
            <person name="Kim H.S."/>
            <person name="Han K.-I."/>
            <person name="Suh M.K."/>
            <person name="Lee K.C."/>
            <person name="Eom M.K."/>
            <person name="Kim J.-S."/>
            <person name="Kang S.W."/>
            <person name="Sin Y."/>
            <person name="Lee J.-S."/>
        </authorList>
    </citation>
    <scope>NUCLEOTIDE SEQUENCE [LARGE SCALE GENOMIC DNA]</scope>
    <source>
        <strain evidence="2 3">B3-10</strain>
    </source>
</reference>
<dbReference type="RefSeq" id="WP_131328889.1">
    <property type="nucleotide sequence ID" value="NZ_CP044016.1"/>
</dbReference>
<proteinExistence type="predicted"/>
<name>A0A5P2G2E9_9BACT</name>
<evidence type="ECO:0000313" key="3">
    <source>
        <dbReference type="Proteomes" id="UP000292424"/>
    </source>
</evidence>
<gene>
    <name evidence="2" type="ORF">E0W69_004755</name>
</gene>
<dbReference type="AlphaFoldDB" id="A0A5P2G2E9"/>
<dbReference type="GO" id="GO:0016491">
    <property type="term" value="F:oxidoreductase activity"/>
    <property type="evidence" value="ECO:0007669"/>
    <property type="project" value="InterPro"/>
</dbReference>
<accession>A0A5P2G2E9</accession>
<evidence type="ECO:0000313" key="2">
    <source>
        <dbReference type="EMBL" id="QES88002.1"/>
    </source>
</evidence>
<dbReference type="KEGG" id="arac:E0W69_004755"/>
<dbReference type="Proteomes" id="UP000292424">
    <property type="component" value="Chromosome"/>
</dbReference>
<keyword evidence="3" id="KW-1185">Reference proteome</keyword>
<dbReference type="Pfam" id="PF03358">
    <property type="entry name" value="FMN_red"/>
    <property type="match status" value="1"/>
</dbReference>
<protein>
    <submittedName>
        <fullName evidence="2">NAD(P)H-dependent oxidoreductase</fullName>
    </submittedName>
</protein>
<dbReference type="InterPro" id="IPR005025">
    <property type="entry name" value="FMN_Rdtase-like_dom"/>
</dbReference>
<dbReference type="OrthoDB" id="9812295at2"/>